<dbReference type="Pfam" id="PF02738">
    <property type="entry name" value="MoCoBD_1"/>
    <property type="match status" value="1"/>
</dbReference>
<dbReference type="Pfam" id="PF20256">
    <property type="entry name" value="MoCoBD_2"/>
    <property type="match status" value="1"/>
</dbReference>
<dbReference type="SMART" id="SM01008">
    <property type="entry name" value="Ald_Xan_dh_C"/>
    <property type="match status" value="1"/>
</dbReference>
<keyword evidence="1" id="KW-0472">Membrane</keyword>
<feature type="domain" description="Aldehyde oxidase/xanthine dehydrogenase a/b hammerhead" evidence="2">
    <location>
        <begin position="242"/>
        <end position="320"/>
    </location>
</feature>
<feature type="transmembrane region" description="Helical" evidence="1">
    <location>
        <begin position="12"/>
        <end position="30"/>
    </location>
</feature>
<keyword evidence="1" id="KW-1133">Transmembrane helix</keyword>
<dbReference type="AlphaFoldDB" id="A0A1X6Z3U5"/>
<evidence type="ECO:0000313" key="3">
    <source>
        <dbReference type="EMBL" id="SLN39702.1"/>
    </source>
</evidence>
<dbReference type="GO" id="GO:0047121">
    <property type="term" value="F:isoquinoline 1-oxidoreductase activity"/>
    <property type="evidence" value="ECO:0007669"/>
    <property type="project" value="UniProtKB-EC"/>
</dbReference>
<accession>A0A1X6Z3U5</accession>
<dbReference type="Gene3D" id="3.30.365.10">
    <property type="entry name" value="Aldehyde oxidase/xanthine dehydrogenase, molybdopterin binding domain"/>
    <property type="match status" value="4"/>
</dbReference>
<dbReference type="Gene3D" id="3.90.1170.50">
    <property type="entry name" value="Aldehyde oxidase/xanthine dehydrogenase, a/b hammerhead"/>
    <property type="match status" value="1"/>
</dbReference>
<evidence type="ECO:0000259" key="2">
    <source>
        <dbReference type="SMART" id="SM01008"/>
    </source>
</evidence>
<dbReference type="SUPFAM" id="SSF56003">
    <property type="entry name" value="Molybdenum cofactor-binding domain"/>
    <property type="match status" value="2"/>
</dbReference>
<protein>
    <submittedName>
        <fullName evidence="3">Isoquinoline 1-oxidoreductase subunit beta</fullName>
        <ecNumber evidence="3">1.3.99.16</ecNumber>
    </submittedName>
</protein>
<keyword evidence="1" id="KW-0812">Transmembrane</keyword>
<dbReference type="PIRSF" id="PIRSF036389">
    <property type="entry name" value="IOR_B"/>
    <property type="match status" value="1"/>
</dbReference>
<evidence type="ECO:0000313" key="4">
    <source>
        <dbReference type="Proteomes" id="UP000193963"/>
    </source>
</evidence>
<dbReference type="OrthoDB" id="9767994at2"/>
<gene>
    <name evidence="3" type="primary">iorB</name>
    <name evidence="3" type="ORF">PSM7751_01803</name>
</gene>
<name>A0A1X6Z3U5_9RHOB</name>
<evidence type="ECO:0000256" key="1">
    <source>
        <dbReference type="SAM" id="Phobius"/>
    </source>
</evidence>
<sequence length="744" mass="78455">MSKATRLTRRAVIVGSLAVTGGLAVGIYALNRDWPNPLEEDLPEGAVSFNPWILISEAGITLMAPHTDLGQGIRHLQAALIAEELDVDLDQPEVTVAPGPAAPAYANRALAAEGLPFMSQDQGTVATIARGASARLMGALGLQGTGGSSSTPDSYVKLREAGAMAREMLKAAAAYRENLAMADLRTERGAVILPDGRALPYAELAQTAARELPPREIPLRDPTQWRLLGRPMQRLDILAKSTGTLDYGIDLTQDGMVHATVKLNPRPGGDLLSHDDSAALAVPGVSRVLPVSNGLAVVADSTWTAFNGAEALVCDWGPAPFLPEQADHWAALATALEGPPEKVWRDIGAQPDRPGVSPREYRAPYLAHAPLEPLSALIHVTEARCDIWVSSQFPGLAEQKVAAITGLPREAVHLHNQYSGGSFGHRLEFENIIRAAEIGTALRGTPVKLTYTREEDMAHDFPRQIAMARASGQVADGQVTALDLAIAAPSVTASQMGRIGFASAGADSQTVAGAWSMPYALPALRVAGHAVADLAPVSSWRSVGASTAGFFAESALDELIHEAGADPLAERLRLCDYAPARACLEAVGDMSDWGSPLPEGAGRGVAMVLSFGTPVAEVVEVHQTDAGLRIAKVWVAADVGRVLDPVNFENLVQGGVIWGLGHAVNCEVTYADGIAEPTNYYAHAGLRMPQAPEIFVRGLETGAEVRGIGEPPVPPAAPALANAIFAATGQRLREMPFANFIDFA</sequence>
<reference evidence="4" key="1">
    <citation type="submission" date="2017-03" db="EMBL/GenBank/DDBJ databases">
        <authorList>
            <person name="Rodrigo-Torres L."/>
            <person name="Arahal R.D."/>
            <person name="Lucena T."/>
        </authorList>
    </citation>
    <scope>NUCLEOTIDE SEQUENCE [LARGE SCALE GENOMIC DNA]</scope>
    <source>
        <strain evidence="4">CECT 7751</strain>
    </source>
</reference>
<organism evidence="3 4">
    <name type="scientific">Pseudooceanicola marinus</name>
    <dbReference type="NCBI Taxonomy" id="396013"/>
    <lineage>
        <taxon>Bacteria</taxon>
        <taxon>Pseudomonadati</taxon>
        <taxon>Pseudomonadota</taxon>
        <taxon>Alphaproteobacteria</taxon>
        <taxon>Rhodobacterales</taxon>
        <taxon>Paracoccaceae</taxon>
        <taxon>Pseudooceanicola</taxon>
    </lineage>
</organism>
<dbReference type="Proteomes" id="UP000193963">
    <property type="component" value="Unassembled WGS sequence"/>
</dbReference>
<dbReference type="EMBL" id="FWFN01000003">
    <property type="protein sequence ID" value="SLN39702.1"/>
    <property type="molecule type" value="Genomic_DNA"/>
</dbReference>
<dbReference type="InterPro" id="IPR052516">
    <property type="entry name" value="N-heterocyclic_Hydroxylase"/>
</dbReference>
<dbReference type="EC" id="1.3.99.16" evidence="3"/>
<dbReference type="InterPro" id="IPR008274">
    <property type="entry name" value="AldOxase/xan_DH_MoCoBD1"/>
</dbReference>
<dbReference type="InterPro" id="IPR037165">
    <property type="entry name" value="AldOxase/xan_DH_Mopterin-bd_sf"/>
</dbReference>
<keyword evidence="4" id="KW-1185">Reference proteome</keyword>
<dbReference type="InterPro" id="IPR012368">
    <property type="entry name" value="OxRdtase_Mopterin-bd_su_IorB"/>
</dbReference>
<proteinExistence type="predicted"/>
<dbReference type="InterPro" id="IPR000674">
    <property type="entry name" value="Ald_Oxase/Xan_DH_a/b"/>
</dbReference>
<dbReference type="RefSeq" id="WP_085887667.1">
    <property type="nucleotide sequence ID" value="NZ_FWFN01000003.1"/>
</dbReference>
<dbReference type="PANTHER" id="PTHR47495">
    <property type="entry name" value="ALDEHYDE DEHYDROGENASE"/>
    <property type="match status" value="1"/>
</dbReference>
<keyword evidence="3" id="KW-0560">Oxidoreductase</keyword>
<dbReference type="PANTHER" id="PTHR47495:SF1">
    <property type="entry name" value="BLL3820 PROTEIN"/>
    <property type="match status" value="1"/>
</dbReference>
<dbReference type="InterPro" id="IPR046867">
    <property type="entry name" value="AldOxase/xan_DH_MoCoBD2"/>
</dbReference>